<accession>A0ABQ4A5Z8</accession>
<feature type="domain" description="HTH tetR-type" evidence="5">
    <location>
        <begin position="49"/>
        <end position="83"/>
    </location>
</feature>
<dbReference type="PANTHER" id="PTHR30055">
    <property type="entry name" value="HTH-TYPE TRANSCRIPTIONAL REGULATOR RUTR"/>
    <property type="match status" value="1"/>
</dbReference>
<evidence type="ECO:0000313" key="7">
    <source>
        <dbReference type="EMBL" id="GIE26276.1"/>
    </source>
</evidence>
<dbReference type="Pfam" id="PF16859">
    <property type="entry name" value="TetR_C_11"/>
    <property type="match status" value="1"/>
</dbReference>
<evidence type="ECO:0000259" key="6">
    <source>
        <dbReference type="Pfam" id="PF16859"/>
    </source>
</evidence>
<dbReference type="Pfam" id="PF00440">
    <property type="entry name" value="TetR_N"/>
    <property type="match status" value="1"/>
</dbReference>
<organism evidence="7 8">
    <name type="scientific">Winogradskya humida</name>
    <dbReference type="NCBI Taxonomy" id="113566"/>
    <lineage>
        <taxon>Bacteria</taxon>
        <taxon>Bacillati</taxon>
        <taxon>Actinomycetota</taxon>
        <taxon>Actinomycetes</taxon>
        <taxon>Micromonosporales</taxon>
        <taxon>Micromonosporaceae</taxon>
        <taxon>Winogradskya</taxon>
    </lineage>
</organism>
<feature type="compositionally biased region" description="Basic and acidic residues" evidence="4">
    <location>
        <begin position="39"/>
        <end position="48"/>
    </location>
</feature>
<evidence type="ECO:0000256" key="2">
    <source>
        <dbReference type="ARBA" id="ARBA00023125"/>
    </source>
</evidence>
<dbReference type="PANTHER" id="PTHR30055:SF148">
    <property type="entry name" value="TETR-FAMILY TRANSCRIPTIONAL REGULATOR"/>
    <property type="match status" value="1"/>
</dbReference>
<proteinExistence type="predicted"/>
<evidence type="ECO:0000313" key="8">
    <source>
        <dbReference type="Proteomes" id="UP000603200"/>
    </source>
</evidence>
<sequence length="210" mass="22763">MRDQIWVGAGDRGDLRGAAAGNVHGAGIARGKSAGGGEADTRGAADDERGGYAAASIEKIAQRAGVGKRTIYRWWPSKGDVLMEALARKADVQIPLPDEGSWAADLRRMLADSYALARAPQIGELLRALMTEAQLDPAFAERFRAEFLDRRRAALGSRVERARRRGDLPATLTAEFAADVVFGVFWYRLIAVPQPFDDQLADNLVALLNT</sequence>
<dbReference type="EMBL" id="BOMN01000140">
    <property type="protein sequence ID" value="GIE26276.1"/>
    <property type="molecule type" value="Genomic_DNA"/>
</dbReference>
<comment type="caution">
    <text evidence="7">The sequence shown here is derived from an EMBL/GenBank/DDBJ whole genome shotgun (WGS) entry which is preliminary data.</text>
</comment>
<dbReference type="InterPro" id="IPR011075">
    <property type="entry name" value="TetR_C"/>
</dbReference>
<keyword evidence="8" id="KW-1185">Reference proteome</keyword>
<protein>
    <submittedName>
        <fullName evidence="7">TetR family transcriptional regulator</fullName>
    </submittedName>
</protein>
<dbReference type="InterPro" id="IPR009057">
    <property type="entry name" value="Homeodomain-like_sf"/>
</dbReference>
<dbReference type="InterPro" id="IPR001647">
    <property type="entry name" value="HTH_TetR"/>
</dbReference>
<dbReference type="InterPro" id="IPR050109">
    <property type="entry name" value="HTH-type_TetR-like_transc_reg"/>
</dbReference>
<evidence type="ECO:0000259" key="5">
    <source>
        <dbReference type="Pfam" id="PF00440"/>
    </source>
</evidence>
<dbReference type="Gene3D" id="1.10.357.10">
    <property type="entry name" value="Tetracycline Repressor, domain 2"/>
    <property type="match status" value="1"/>
</dbReference>
<dbReference type="SUPFAM" id="SSF46689">
    <property type="entry name" value="Homeodomain-like"/>
    <property type="match status" value="1"/>
</dbReference>
<evidence type="ECO:0000256" key="4">
    <source>
        <dbReference type="SAM" id="MobiDB-lite"/>
    </source>
</evidence>
<dbReference type="Gene3D" id="1.10.10.60">
    <property type="entry name" value="Homeodomain-like"/>
    <property type="match status" value="1"/>
</dbReference>
<gene>
    <name evidence="7" type="ORF">Ahu01nite_093780</name>
</gene>
<dbReference type="SUPFAM" id="SSF48498">
    <property type="entry name" value="Tetracyclin repressor-like, C-terminal domain"/>
    <property type="match status" value="1"/>
</dbReference>
<name>A0ABQ4A5Z8_9ACTN</name>
<dbReference type="InterPro" id="IPR036271">
    <property type="entry name" value="Tet_transcr_reg_TetR-rel_C_sf"/>
</dbReference>
<evidence type="ECO:0000256" key="1">
    <source>
        <dbReference type="ARBA" id="ARBA00023015"/>
    </source>
</evidence>
<reference evidence="7 8" key="1">
    <citation type="submission" date="2021-01" db="EMBL/GenBank/DDBJ databases">
        <title>Whole genome shotgun sequence of Actinoplanes humidus NBRC 14915.</title>
        <authorList>
            <person name="Komaki H."/>
            <person name="Tamura T."/>
        </authorList>
    </citation>
    <scope>NUCLEOTIDE SEQUENCE [LARGE SCALE GENOMIC DNA]</scope>
    <source>
        <strain evidence="7 8">NBRC 14915</strain>
    </source>
</reference>
<feature type="region of interest" description="Disordered" evidence="4">
    <location>
        <begin position="27"/>
        <end position="48"/>
    </location>
</feature>
<keyword evidence="1" id="KW-0805">Transcription regulation</keyword>
<evidence type="ECO:0000256" key="3">
    <source>
        <dbReference type="ARBA" id="ARBA00023163"/>
    </source>
</evidence>
<dbReference type="Proteomes" id="UP000603200">
    <property type="component" value="Unassembled WGS sequence"/>
</dbReference>
<feature type="domain" description="Tetracyclin repressor-like C-terminal" evidence="6">
    <location>
        <begin position="96"/>
        <end position="207"/>
    </location>
</feature>
<keyword evidence="2" id="KW-0238">DNA-binding</keyword>
<keyword evidence="3" id="KW-0804">Transcription</keyword>